<keyword evidence="3" id="KW-1185">Reference proteome</keyword>
<accession>A0A6A3ADT8</accession>
<protein>
    <submittedName>
        <fullName evidence="2">Uncharacterized protein</fullName>
    </submittedName>
</protein>
<proteinExistence type="predicted"/>
<gene>
    <name evidence="2" type="ORF">F3Y22_tig00110549pilonHSYRG00112</name>
</gene>
<dbReference type="EMBL" id="VEPZ02001025">
    <property type="protein sequence ID" value="KAE8701019.1"/>
    <property type="molecule type" value="Genomic_DNA"/>
</dbReference>
<evidence type="ECO:0000256" key="1">
    <source>
        <dbReference type="SAM" id="MobiDB-lite"/>
    </source>
</evidence>
<feature type="compositionally biased region" description="Basic and acidic residues" evidence="1">
    <location>
        <begin position="64"/>
        <end position="75"/>
    </location>
</feature>
<evidence type="ECO:0000313" key="2">
    <source>
        <dbReference type="EMBL" id="KAE8701019.1"/>
    </source>
</evidence>
<dbReference type="AlphaFoldDB" id="A0A6A3ADT8"/>
<dbReference type="PANTHER" id="PTHR33623:SF17">
    <property type="entry name" value="DUF4378 DOMAIN-CONTAINING PROTEIN"/>
    <property type="match status" value="1"/>
</dbReference>
<dbReference type="Proteomes" id="UP000436088">
    <property type="component" value="Unassembled WGS sequence"/>
</dbReference>
<reference evidence="2" key="1">
    <citation type="submission" date="2019-09" db="EMBL/GenBank/DDBJ databases">
        <title>Draft genome information of white flower Hibiscus syriacus.</title>
        <authorList>
            <person name="Kim Y.-M."/>
        </authorList>
    </citation>
    <scope>NUCLEOTIDE SEQUENCE [LARGE SCALE GENOMIC DNA]</scope>
    <source>
        <strain evidence="2">YM2019G1</strain>
    </source>
</reference>
<evidence type="ECO:0000313" key="3">
    <source>
        <dbReference type="Proteomes" id="UP000436088"/>
    </source>
</evidence>
<feature type="region of interest" description="Disordered" evidence="1">
    <location>
        <begin position="56"/>
        <end position="79"/>
    </location>
</feature>
<comment type="caution">
    <text evidence="2">The sequence shown here is derived from an EMBL/GenBank/DDBJ whole genome shotgun (WGS) entry which is preliminary data.</text>
</comment>
<sequence>MASSTILCPKQGKHLLKDLSSSMITIQLQWLKLVRQWFSLEYEVDTKDHMETKAAANAAKGHKTRYDYASEEKEQQSPLSVLDFGQEEDDEEDSFSSFNQSHAIKQSVAKLEPVNLGKRMSLEEDEESALQTGSYISTHKLVFDQFREEVNETRDTVVENEMSRVATKAWINGETAKWGYGDKREAYVREMDREGRWGKFVEERQELGNMEGNYSKEIRLFEILTFCCSVWMTIIVPTSMTAYRYLYSHGEVSLAASQPM</sequence>
<organism evidence="2 3">
    <name type="scientific">Hibiscus syriacus</name>
    <name type="common">Rose of Sharon</name>
    <dbReference type="NCBI Taxonomy" id="106335"/>
    <lineage>
        <taxon>Eukaryota</taxon>
        <taxon>Viridiplantae</taxon>
        <taxon>Streptophyta</taxon>
        <taxon>Embryophyta</taxon>
        <taxon>Tracheophyta</taxon>
        <taxon>Spermatophyta</taxon>
        <taxon>Magnoliopsida</taxon>
        <taxon>eudicotyledons</taxon>
        <taxon>Gunneridae</taxon>
        <taxon>Pentapetalae</taxon>
        <taxon>rosids</taxon>
        <taxon>malvids</taxon>
        <taxon>Malvales</taxon>
        <taxon>Malvaceae</taxon>
        <taxon>Malvoideae</taxon>
        <taxon>Hibiscus</taxon>
    </lineage>
</organism>
<dbReference type="PANTHER" id="PTHR33623">
    <property type="entry name" value="OS04G0572500 PROTEIN"/>
    <property type="match status" value="1"/>
</dbReference>
<name>A0A6A3ADT8_HIBSY</name>